<dbReference type="EMBL" id="JAWXYG010000007">
    <property type="protein sequence ID" value="KAK4267697.1"/>
    <property type="molecule type" value="Genomic_DNA"/>
</dbReference>
<evidence type="ECO:0000313" key="2">
    <source>
        <dbReference type="EMBL" id="KAK4267697.1"/>
    </source>
</evidence>
<dbReference type="InterPro" id="IPR012337">
    <property type="entry name" value="RNaseH-like_sf"/>
</dbReference>
<dbReference type="PANTHER" id="PTHR47723:SF19">
    <property type="entry name" value="POLYNUCLEOTIDYL TRANSFERASE, RIBONUCLEASE H-LIKE SUPERFAMILY PROTEIN"/>
    <property type="match status" value="1"/>
</dbReference>
<protein>
    <recommendedName>
        <fullName evidence="1">RNase H type-1 domain-containing protein</fullName>
    </recommendedName>
</protein>
<evidence type="ECO:0000259" key="1">
    <source>
        <dbReference type="Pfam" id="PF13456"/>
    </source>
</evidence>
<dbReference type="SUPFAM" id="SSF53098">
    <property type="entry name" value="Ribonuclease H-like"/>
    <property type="match status" value="1"/>
</dbReference>
<dbReference type="InterPro" id="IPR053151">
    <property type="entry name" value="RNase_H-like"/>
</dbReference>
<proteinExistence type="predicted"/>
<dbReference type="InterPro" id="IPR002156">
    <property type="entry name" value="RNaseH_domain"/>
</dbReference>
<dbReference type="PANTHER" id="PTHR47723">
    <property type="entry name" value="OS05G0353850 PROTEIN"/>
    <property type="match status" value="1"/>
</dbReference>
<sequence>MAPGGLLRVSRVVQWMLPPAMMVASNCDGAKKKESMSAGASSLLRDCSGRWLGGCCRNNGNCSSLQSELWALMDGLELVWGAGYKEVQIQVDCLVAIGLVQDSTDHPNGNIEPRTADSKIPSSQVASLTPSCIPGRQQVC</sequence>
<dbReference type="CDD" id="cd06222">
    <property type="entry name" value="RNase_H_like"/>
    <property type="match status" value="1"/>
</dbReference>
<comment type="caution">
    <text evidence="2">The sequence shown here is derived from an EMBL/GenBank/DDBJ whole genome shotgun (WGS) entry which is preliminary data.</text>
</comment>
<dbReference type="InterPro" id="IPR044730">
    <property type="entry name" value="RNase_H-like_dom_plant"/>
</dbReference>
<dbReference type="Proteomes" id="UP001293593">
    <property type="component" value="Unassembled WGS sequence"/>
</dbReference>
<dbReference type="GO" id="GO:0003676">
    <property type="term" value="F:nucleic acid binding"/>
    <property type="evidence" value="ECO:0007669"/>
    <property type="project" value="InterPro"/>
</dbReference>
<organism evidence="2 3">
    <name type="scientific">Acacia crassicarpa</name>
    <name type="common">northern wattle</name>
    <dbReference type="NCBI Taxonomy" id="499986"/>
    <lineage>
        <taxon>Eukaryota</taxon>
        <taxon>Viridiplantae</taxon>
        <taxon>Streptophyta</taxon>
        <taxon>Embryophyta</taxon>
        <taxon>Tracheophyta</taxon>
        <taxon>Spermatophyta</taxon>
        <taxon>Magnoliopsida</taxon>
        <taxon>eudicotyledons</taxon>
        <taxon>Gunneridae</taxon>
        <taxon>Pentapetalae</taxon>
        <taxon>rosids</taxon>
        <taxon>fabids</taxon>
        <taxon>Fabales</taxon>
        <taxon>Fabaceae</taxon>
        <taxon>Caesalpinioideae</taxon>
        <taxon>mimosoid clade</taxon>
        <taxon>Acacieae</taxon>
        <taxon>Acacia</taxon>
    </lineage>
</organism>
<keyword evidence="3" id="KW-1185">Reference proteome</keyword>
<dbReference type="InterPro" id="IPR036397">
    <property type="entry name" value="RNaseH_sf"/>
</dbReference>
<dbReference type="AlphaFoldDB" id="A0AAE1MHC0"/>
<dbReference type="Pfam" id="PF13456">
    <property type="entry name" value="RVT_3"/>
    <property type="match status" value="1"/>
</dbReference>
<evidence type="ECO:0000313" key="3">
    <source>
        <dbReference type="Proteomes" id="UP001293593"/>
    </source>
</evidence>
<dbReference type="GO" id="GO:0004523">
    <property type="term" value="F:RNA-DNA hybrid ribonuclease activity"/>
    <property type="evidence" value="ECO:0007669"/>
    <property type="project" value="InterPro"/>
</dbReference>
<accession>A0AAE1MHC0</accession>
<dbReference type="Gene3D" id="3.30.420.10">
    <property type="entry name" value="Ribonuclease H-like superfamily/Ribonuclease H"/>
    <property type="match status" value="1"/>
</dbReference>
<feature type="domain" description="RNase H type-1" evidence="1">
    <location>
        <begin position="26"/>
        <end position="105"/>
    </location>
</feature>
<reference evidence="2" key="1">
    <citation type="submission" date="2023-10" db="EMBL/GenBank/DDBJ databases">
        <title>Chromosome-level genome of the transformable northern wattle, Acacia crassicarpa.</title>
        <authorList>
            <person name="Massaro I."/>
            <person name="Sinha N.R."/>
            <person name="Poethig S."/>
            <person name="Leichty A.R."/>
        </authorList>
    </citation>
    <scope>NUCLEOTIDE SEQUENCE</scope>
    <source>
        <strain evidence="2">Acra3RX</strain>
        <tissue evidence="2">Leaf</tissue>
    </source>
</reference>
<gene>
    <name evidence="2" type="ORF">QN277_024443</name>
</gene>
<name>A0AAE1MHC0_9FABA</name>